<evidence type="ECO:0000313" key="2">
    <source>
        <dbReference type="EMBL" id="MOY42589.1"/>
    </source>
</evidence>
<reference evidence="2" key="1">
    <citation type="submission" date="2019-04" db="EMBL/GenBank/DDBJ databases">
        <title>An insight into the mialome of Ixodes scapularis.</title>
        <authorList>
            <person name="Ribeiro J.M."/>
            <person name="Mather T.N."/>
            <person name="Karim S."/>
        </authorList>
    </citation>
    <scope>NUCLEOTIDE SEQUENCE</scope>
</reference>
<accession>A0A4D5RZU3</accession>
<proteinExistence type="predicted"/>
<organism evidence="2">
    <name type="scientific">Ixodes scapularis</name>
    <name type="common">Black-legged tick</name>
    <name type="synonym">Deer tick</name>
    <dbReference type="NCBI Taxonomy" id="6945"/>
    <lineage>
        <taxon>Eukaryota</taxon>
        <taxon>Metazoa</taxon>
        <taxon>Ecdysozoa</taxon>
        <taxon>Arthropoda</taxon>
        <taxon>Chelicerata</taxon>
        <taxon>Arachnida</taxon>
        <taxon>Acari</taxon>
        <taxon>Parasitiformes</taxon>
        <taxon>Ixodida</taxon>
        <taxon>Ixodoidea</taxon>
        <taxon>Ixodidae</taxon>
        <taxon>Ixodinae</taxon>
        <taxon>Ixodes</taxon>
    </lineage>
</organism>
<dbReference type="AlphaFoldDB" id="A0A4D5RZU3"/>
<feature type="signal peptide" evidence="1">
    <location>
        <begin position="1"/>
        <end position="25"/>
    </location>
</feature>
<dbReference type="EMBL" id="GHJT01008618">
    <property type="protein sequence ID" value="MOY42589.1"/>
    <property type="molecule type" value="Transcribed_RNA"/>
</dbReference>
<name>A0A4D5RZU3_IXOSC</name>
<feature type="chain" id="PRO_5020037228" evidence="1">
    <location>
        <begin position="26"/>
        <end position="83"/>
    </location>
</feature>
<evidence type="ECO:0000256" key="1">
    <source>
        <dbReference type="SAM" id="SignalP"/>
    </source>
</evidence>
<protein>
    <submittedName>
        <fullName evidence="2">Putative secreted protein</fullName>
    </submittedName>
</protein>
<sequence length="83" mass="9104">MVNSAILDVTACLATLLSPFNVCNSQSDKGYAKAFVACNGRREEERRMEQQSCNRMGVCSRASNSGTYPLPQAPPLNCKPCRF</sequence>
<keyword evidence="1" id="KW-0732">Signal</keyword>